<dbReference type="InterPro" id="IPR031107">
    <property type="entry name" value="Small_HSP"/>
</dbReference>
<feature type="domain" description="SHSP" evidence="5">
    <location>
        <begin position="33"/>
        <end position="163"/>
    </location>
</feature>
<keyword evidence="1" id="KW-0346">Stress response</keyword>
<keyword evidence="7" id="KW-1185">Reference proteome</keyword>
<dbReference type="RefSeq" id="XP_046069899.1">
    <property type="nucleotide sequence ID" value="XM_046211641.1"/>
</dbReference>
<dbReference type="Proteomes" id="UP001201262">
    <property type="component" value="Unassembled WGS sequence"/>
</dbReference>
<evidence type="ECO:0000313" key="6">
    <source>
        <dbReference type="EMBL" id="KAH8694229.1"/>
    </source>
</evidence>
<accession>A0AAD4KR63</accession>
<evidence type="ECO:0000256" key="2">
    <source>
        <dbReference type="PROSITE-ProRule" id="PRU00285"/>
    </source>
</evidence>
<dbReference type="Pfam" id="PF00011">
    <property type="entry name" value="HSP20"/>
    <property type="match status" value="1"/>
</dbReference>
<dbReference type="InterPro" id="IPR002068">
    <property type="entry name" value="A-crystallin/Hsp20_dom"/>
</dbReference>
<comment type="caution">
    <text evidence="6">The sequence shown here is derived from an EMBL/GenBank/DDBJ whole genome shotgun (WGS) entry which is preliminary data.</text>
</comment>
<dbReference type="CDD" id="cd06464">
    <property type="entry name" value="ACD_sHsps-like"/>
    <property type="match status" value="1"/>
</dbReference>
<comment type="similarity">
    <text evidence="2 3">Belongs to the small heat shock protein (HSP20) family.</text>
</comment>
<reference evidence="6" key="1">
    <citation type="submission" date="2021-12" db="EMBL/GenBank/DDBJ databases">
        <title>Convergent genome expansion in fungi linked to evolution of root-endophyte symbiosis.</title>
        <authorList>
            <consortium name="DOE Joint Genome Institute"/>
            <person name="Ke Y.-H."/>
            <person name="Bonito G."/>
            <person name="Liao H.-L."/>
            <person name="Looney B."/>
            <person name="Rojas-Flechas A."/>
            <person name="Nash J."/>
            <person name="Hameed K."/>
            <person name="Schadt C."/>
            <person name="Martin F."/>
            <person name="Crous P.W."/>
            <person name="Miettinen O."/>
            <person name="Magnuson J.K."/>
            <person name="Labbe J."/>
            <person name="Jacobson D."/>
            <person name="Doktycz M.J."/>
            <person name="Veneault-Fourrey C."/>
            <person name="Kuo A."/>
            <person name="Mondo S."/>
            <person name="Calhoun S."/>
            <person name="Riley R."/>
            <person name="Ohm R."/>
            <person name="LaButti K."/>
            <person name="Andreopoulos B."/>
            <person name="Pangilinan J."/>
            <person name="Nolan M."/>
            <person name="Tritt A."/>
            <person name="Clum A."/>
            <person name="Lipzen A."/>
            <person name="Daum C."/>
            <person name="Barry K."/>
            <person name="Grigoriev I.V."/>
            <person name="Vilgalys R."/>
        </authorList>
    </citation>
    <scope>NUCLEOTIDE SEQUENCE</scope>
    <source>
        <strain evidence="6">PMI_201</strain>
    </source>
</reference>
<dbReference type="GeneID" id="70241928"/>
<evidence type="ECO:0000256" key="4">
    <source>
        <dbReference type="SAM" id="MobiDB-lite"/>
    </source>
</evidence>
<name>A0AAD4KR63_9EURO</name>
<protein>
    <submittedName>
        <fullName evidence="6">HSP20-like chaperone</fullName>
    </submittedName>
</protein>
<dbReference type="EMBL" id="JAJTJA010000009">
    <property type="protein sequence ID" value="KAH8694229.1"/>
    <property type="molecule type" value="Genomic_DNA"/>
</dbReference>
<evidence type="ECO:0000256" key="3">
    <source>
        <dbReference type="RuleBase" id="RU003616"/>
    </source>
</evidence>
<organism evidence="6 7">
    <name type="scientific">Talaromyces proteolyticus</name>
    <dbReference type="NCBI Taxonomy" id="1131652"/>
    <lineage>
        <taxon>Eukaryota</taxon>
        <taxon>Fungi</taxon>
        <taxon>Dikarya</taxon>
        <taxon>Ascomycota</taxon>
        <taxon>Pezizomycotina</taxon>
        <taxon>Eurotiomycetes</taxon>
        <taxon>Eurotiomycetidae</taxon>
        <taxon>Eurotiales</taxon>
        <taxon>Trichocomaceae</taxon>
        <taxon>Talaromyces</taxon>
        <taxon>Talaromyces sect. Bacilispori</taxon>
    </lineage>
</organism>
<evidence type="ECO:0000313" key="7">
    <source>
        <dbReference type="Proteomes" id="UP001201262"/>
    </source>
</evidence>
<gene>
    <name evidence="6" type="ORF">BGW36DRAFT_300548</name>
</gene>
<evidence type="ECO:0000256" key="1">
    <source>
        <dbReference type="ARBA" id="ARBA00023016"/>
    </source>
</evidence>
<dbReference type="Gene3D" id="2.60.40.790">
    <property type="match status" value="1"/>
</dbReference>
<dbReference type="AlphaFoldDB" id="A0AAD4KR63"/>
<proteinExistence type="inferred from homology"/>
<evidence type="ECO:0000259" key="5">
    <source>
        <dbReference type="PROSITE" id="PS01031"/>
    </source>
</evidence>
<dbReference type="PROSITE" id="PS01031">
    <property type="entry name" value="SHSP"/>
    <property type="match status" value="1"/>
</dbReference>
<dbReference type="InterPro" id="IPR008978">
    <property type="entry name" value="HSP20-like_chaperone"/>
</dbReference>
<feature type="region of interest" description="Disordered" evidence="4">
    <location>
        <begin position="86"/>
        <end position="106"/>
    </location>
</feature>
<sequence length="163" mass="18425">MSLFPRTGDFSPLFRLLDDYDVHRSGRGNSADRSLGHFSPRFDVRETKEAYLLDGEIPGIHQKDVDIEFVDAHTLAIKGRVVREYHSNNNNNNNDEAETASNSSKHATHKFWVSERSVGEFNRTFNFPTRVDQDAVKASLKNGILSIVVPKASRPAVRKITIE</sequence>
<dbReference type="PANTHER" id="PTHR11527">
    <property type="entry name" value="HEAT-SHOCK PROTEIN 20 FAMILY MEMBER"/>
    <property type="match status" value="1"/>
</dbReference>
<dbReference type="SUPFAM" id="SSF49764">
    <property type="entry name" value="HSP20-like chaperones"/>
    <property type="match status" value="1"/>
</dbReference>